<feature type="domain" description="YetF C-terminal" evidence="8">
    <location>
        <begin position="82"/>
        <end position="214"/>
    </location>
</feature>
<dbReference type="Proteomes" id="UP000276128">
    <property type="component" value="Unassembled WGS sequence"/>
</dbReference>
<protein>
    <submittedName>
        <fullName evidence="10">DUF421 domain-containing protein</fullName>
    </submittedName>
</protein>
<dbReference type="EMBL" id="RXHU01000010">
    <property type="protein sequence ID" value="RTE11365.1"/>
    <property type="molecule type" value="Genomic_DNA"/>
</dbReference>
<feature type="domain" description="YetF-like N-terminal transmembrane" evidence="9">
    <location>
        <begin position="9"/>
        <end position="78"/>
    </location>
</feature>
<organism evidence="10 11">
    <name type="scientific">Paenibacillus whitsoniae</name>
    <dbReference type="NCBI Taxonomy" id="2496558"/>
    <lineage>
        <taxon>Bacteria</taxon>
        <taxon>Bacillati</taxon>
        <taxon>Bacillota</taxon>
        <taxon>Bacilli</taxon>
        <taxon>Bacillales</taxon>
        <taxon>Paenibacillaceae</taxon>
        <taxon>Paenibacillus</taxon>
    </lineage>
</organism>
<dbReference type="PANTHER" id="PTHR34582:SF5">
    <property type="entry name" value="UPF0702 TRANSMEMBRANE PROTEIN YETF"/>
    <property type="match status" value="1"/>
</dbReference>
<gene>
    <name evidence="10" type="ORF">EJQ19_02455</name>
</gene>
<evidence type="ECO:0000256" key="5">
    <source>
        <dbReference type="ARBA" id="ARBA00022989"/>
    </source>
</evidence>
<dbReference type="AlphaFoldDB" id="A0A3S0CDC5"/>
<dbReference type="Gene3D" id="3.30.240.20">
    <property type="entry name" value="bsu07140 like domains"/>
    <property type="match status" value="2"/>
</dbReference>
<keyword evidence="5 7" id="KW-1133">Transmembrane helix</keyword>
<dbReference type="InterPro" id="IPR023090">
    <property type="entry name" value="UPF0702_alpha/beta_dom_sf"/>
</dbReference>
<evidence type="ECO:0000259" key="9">
    <source>
        <dbReference type="Pfam" id="PF20730"/>
    </source>
</evidence>
<comment type="subcellular location">
    <subcellularLocation>
        <location evidence="1">Cell membrane</location>
        <topology evidence="1">Multi-pass membrane protein</topology>
    </subcellularLocation>
</comment>
<comment type="caution">
    <text evidence="10">The sequence shown here is derived from an EMBL/GenBank/DDBJ whole genome shotgun (WGS) entry which is preliminary data.</text>
</comment>
<feature type="transmembrane region" description="Helical" evidence="7">
    <location>
        <begin position="6"/>
        <end position="27"/>
    </location>
</feature>
<dbReference type="Pfam" id="PF20730">
    <property type="entry name" value="YetF_N"/>
    <property type="match status" value="1"/>
</dbReference>
<feature type="transmembrane region" description="Helical" evidence="7">
    <location>
        <begin position="34"/>
        <end position="54"/>
    </location>
</feature>
<evidence type="ECO:0000256" key="3">
    <source>
        <dbReference type="ARBA" id="ARBA00022475"/>
    </source>
</evidence>
<dbReference type="GO" id="GO:0005886">
    <property type="term" value="C:plasma membrane"/>
    <property type="evidence" value="ECO:0007669"/>
    <property type="project" value="UniProtKB-SubCell"/>
</dbReference>
<dbReference type="InterPro" id="IPR007353">
    <property type="entry name" value="DUF421"/>
</dbReference>
<keyword evidence="11" id="KW-1185">Reference proteome</keyword>
<keyword evidence="4 7" id="KW-0812">Transmembrane</keyword>
<keyword evidence="6 7" id="KW-0472">Membrane</keyword>
<evidence type="ECO:0000313" key="10">
    <source>
        <dbReference type="EMBL" id="RTE11365.1"/>
    </source>
</evidence>
<evidence type="ECO:0000259" key="8">
    <source>
        <dbReference type="Pfam" id="PF04239"/>
    </source>
</evidence>
<evidence type="ECO:0000313" key="11">
    <source>
        <dbReference type="Proteomes" id="UP000276128"/>
    </source>
</evidence>
<evidence type="ECO:0000256" key="2">
    <source>
        <dbReference type="ARBA" id="ARBA00006448"/>
    </source>
</evidence>
<evidence type="ECO:0000256" key="4">
    <source>
        <dbReference type="ARBA" id="ARBA00022692"/>
    </source>
</evidence>
<comment type="similarity">
    <text evidence="2">Belongs to the UPF0702 family.</text>
</comment>
<accession>A0A3S0CDC5</accession>
<keyword evidence="3" id="KW-1003">Cell membrane</keyword>
<dbReference type="InterPro" id="IPR048454">
    <property type="entry name" value="YetF_N"/>
</dbReference>
<sequence length="232" mass="25696">MSLTSLDWGLRAVAGYLFLVVTAKALGQRSISQLRYLDFIIALILGDILANPLSDPNIGLIGPMITTVVLVALYTATSWLGMKWNLLKHFLDPPPLVFIRHGRLQMHNLRKARISVDHLFSELRKLQVDDVAKVALALWEPGGVISVFLETPHQAVTAQDLNIQTTPFSLIKPIIVEGASEEETLAQHGKDLAWLQTEIAAKHTTMANVVLATIDDQGQIRIEAEKDEQTLH</sequence>
<evidence type="ECO:0000256" key="7">
    <source>
        <dbReference type="SAM" id="Phobius"/>
    </source>
</evidence>
<reference evidence="10 11" key="1">
    <citation type="submission" date="2018-12" db="EMBL/GenBank/DDBJ databases">
        <title>Bacillus ochoae sp. nov., Paenibacillus whitsoniae sp. nov., Paenibacillus spiritus sp. nov. Isolated from the Mars Exploration Rover during spacecraft assembly.</title>
        <authorList>
            <person name="Seuylemezian A."/>
            <person name="Vaishampayan P."/>
        </authorList>
    </citation>
    <scope>NUCLEOTIDE SEQUENCE [LARGE SCALE GENOMIC DNA]</scope>
    <source>
        <strain evidence="10 11">MER 54</strain>
    </source>
</reference>
<name>A0A3S0CDC5_9BACL</name>
<evidence type="ECO:0000256" key="1">
    <source>
        <dbReference type="ARBA" id="ARBA00004651"/>
    </source>
</evidence>
<proteinExistence type="inferred from homology"/>
<evidence type="ECO:0000256" key="6">
    <source>
        <dbReference type="ARBA" id="ARBA00023136"/>
    </source>
</evidence>
<dbReference type="PANTHER" id="PTHR34582">
    <property type="entry name" value="UPF0702 TRANSMEMBRANE PROTEIN YCAP"/>
    <property type="match status" value="1"/>
</dbReference>
<dbReference type="Pfam" id="PF04239">
    <property type="entry name" value="DUF421"/>
    <property type="match status" value="1"/>
</dbReference>
<feature type="transmembrane region" description="Helical" evidence="7">
    <location>
        <begin position="60"/>
        <end position="81"/>
    </location>
</feature>
<dbReference type="OrthoDB" id="1899680at2"/>